<feature type="transmembrane region" description="Helical" evidence="8">
    <location>
        <begin position="36"/>
        <end position="54"/>
    </location>
</feature>
<organism evidence="9 10">
    <name type="scientific">Thalassotalea castellviae</name>
    <dbReference type="NCBI Taxonomy" id="3075612"/>
    <lineage>
        <taxon>Bacteria</taxon>
        <taxon>Pseudomonadati</taxon>
        <taxon>Pseudomonadota</taxon>
        <taxon>Gammaproteobacteria</taxon>
        <taxon>Alteromonadales</taxon>
        <taxon>Colwelliaceae</taxon>
        <taxon>Thalassotalea</taxon>
    </lineage>
</organism>
<sequence length="448" mass="51358">MQYSPIVAIAIIYLLIALTQQAILSNIWQFSFDDGTYSHAYLIPIIVSYLYWVLFKEKELQFNTQLKPVTLFLMILFSYLLAVFTLGHFTTGFRITFILFITSIVAVIFKPSFKVIFPSLFLIFLIPIWGSLTPFLQSLSTHAVTFIMGFTHIPIYVEGNFITIPSGVFEIAGGCSGLRYLIVSLAICSLYTFLYLENLKHRLIFISLGIIGALFINWLRIALLIVIGHFTEMQSSLMHDHNTFGWYLYIPFMFFLFKFGHNFALTCSNKNQISDNKQSSNNKQHIVHFSSISIALISIFFTSDTVRTIIRHYPEIDTKSCNSSIKITSNLPLPVIENSTQKCISKQGDNYVFEYLFQGSSLQNSAGYFLNNYEPVGWKIEQKTENENWNILRLSKGKLAFTVNYAFKTGTHQVKSLSKFKKIKLVRAFKGKGDSILIWKIKENTDIK</sequence>
<dbReference type="InterPro" id="IPR019127">
    <property type="entry name" value="Exosortase"/>
</dbReference>
<dbReference type="RefSeq" id="WP_311580705.1">
    <property type="nucleotide sequence ID" value="NZ_JAVRIF010000004.1"/>
</dbReference>
<evidence type="ECO:0000313" key="10">
    <source>
        <dbReference type="Proteomes" id="UP001266357"/>
    </source>
</evidence>
<dbReference type="NCBIfam" id="TIGR04178">
    <property type="entry name" value="exo_archaeo"/>
    <property type="match status" value="1"/>
</dbReference>
<feature type="transmembrane region" description="Helical" evidence="8">
    <location>
        <begin position="246"/>
        <end position="265"/>
    </location>
</feature>
<dbReference type="GO" id="GO:0016787">
    <property type="term" value="F:hydrolase activity"/>
    <property type="evidence" value="ECO:0007669"/>
    <property type="project" value="UniProtKB-KW"/>
</dbReference>
<feature type="transmembrane region" description="Helical" evidence="8">
    <location>
        <begin position="115"/>
        <end position="132"/>
    </location>
</feature>
<evidence type="ECO:0000256" key="6">
    <source>
        <dbReference type="ARBA" id="ARBA00022989"/>
    </source>
</evidence>
<feature type="transmembrane region" description="Helical" evidence="8">
    <location>
        <begin position="6"/>
        <end position="24"/>
    </location>
</feature>
<evidence type="ECO:0000256" key="2">
    <source>
        <dbReference type="ARBA" id="ARBA00022475"/>
    </source>
</evidence>
<keyword evidence="3" id="KW-0645">Protease</keyword>
<feature type="transmembrane region" description="Helical" evidence="8">
    <location>
        <begin position="203"/>
        <end position="226"/>
    </location>
</feature>
<keyword evidence="5 9" id="KW-0378">Hydrolase</keyword>
<evidence type="ECO:0000256" key="1">
    <source>
        <dbReference type="ARBA" id="ARBA00004651"/>
    </source>
</evidence>
<proteinExistence type="predicted"/>
<gene>
    <name evidence="9" type="primary">xrt</name>
    <name evidence="9" type="ORF">RM573_09345</name>
</gene>
<reference evidence="9 10" key="1">
    <citation type="submission" date="2023-09" db="EMBL/GenBank/DDBJ databases">
        <authorList>
            <person name="Rey-Velasco X."/>
        </authorList>
    </citation>
    <scope>NUCLEOTIDE SEQUENCE [LARGE SCALE GENOMIC DNA]</scope>
    <source>
        <strain evidence="9 10">W431</strain>
    </source>
</reference>
<keyword evidence="10" id="KW-1185">Reference proteome</keyword>
<comment type="subcellular location">
    <subcellularLocation>
        <location evidence="1">Cell membrane</location>
        <topology evidence="1">Multi-pass membrane protein</topology>
    </subcellularLocation>
</comment>
<feature type="transmembrane region" description="Helical" evidence="8">
    <location>
        <begin position="177"/>
        <end position="196"/>
    </location>
</feature>
<dbReference type="Proteomes" id="UP001266357">
    <property type="component" value="Unassembled WGS sequence"/>
</dbReference>
<accession>A0ABU3A1N6</accession>
<evidence type="ECO:0000313" key="9">
    <source>
        <dbReference type="EMBL" id="MDT0603798.1"/>
    </source>
</evidence>
<keyword evidence="4 8" id="KW-0812">Transmembrane</keyword>
<keyword evidence="6 8" id="KW-1133">Transmembrane helix</keyword>
<comment type="caution">
    <text evidence="9">The sequence shown here is derived from an EMBL/GenBank/DDBJ whole genome shotgun (WGS) entry which is preliminary data.</text>
</comment>
<keyword evidence="7 8" id="KW-0472">Membrane</keyword>
<feature type="transmembrane region" description="Helical" evidence="8">
    <location>
        <begin position="66"/>
        <end position="84"/>
    </location>
</feature>
<feature type="transmembrane region" description="Helical" evidence="8">
    <location>
        <begin position="286"/>
        <end position="303"/>
    </location>
</feature>
<name>A0ABU3A1N6_9GAMM</name>
<dbReference type="InterPro" id="IPR013426">
    <property type="entry name" value="EpsH-like"/>
</dbReference>
<evidence type="ECO:0000256" key="5">
    <source>
        <dbReference type="ARBA" id="ARBA00022801"/>
    </source>
</evidence>
<evidence type="ECO:0000256" key="8">
    <source>
        <dbReference type="SAM" id="Phobius"/>
    </source>
</evidence>
<dbReference type="InterPro" id="IPR026392">
    <property type="entry name" value="Exo/Archaeosortase_dom"/>
</dbReference>
<evidence type="ECO:0000256" key="7">
    <source>
        <dbReference type="ARBA" id="ARBA00023136"/>
    </source>
</evidence>
<evidence type="ECO:0000256" key="3">
    <source>
        <dbReference type="ARBA" id="ARBA00022670"/>
    </source>
</evidence>
<keyword evidence="2" id="KW-1003">Cell membrane</keyword>
<protein>
    <submittedName>
        <fullName evidence="9">Exosortase</fullName>
        <ecNumber evidence="9">3.4.22.-</ecNumber>
    </submittedName>
</protein>
<dbReference type="EC" id="3.4.22.-" evidence="9"/>
<evidence type="ECO:0000256" key="4">
    <source>
        <dbReference type="ARBA" id="ARBA00022692"/>
    </source>
</evidence>
<dbReference type="EMBL" id="JAVRIF010000004">
    <property type="protein sequence ID" value="MDT0603798.1"/>
    <property type="molecule type" value="Genomic_DNA"/>
</dbReference>
<dbReference type="NCBIfam" id="TIGR02602">
    <property type="entry name" value="8TM_EpsH"/>
    <property type="match status" value="1"/>
</dbReference>
<dbReference type="Pfam" id="PF09721">
    <property type="entry name" value="Exosortase_EpsH"/>
    <property type="match status" value="1"/>
</dbReference>
<feature type="transmembrane region" description="Helical" evidence="8">
    <location>
        <begin position="91"/>
        <end position="109"/>
    </location>
</feature>